<accession>A0A8S1EQ47</accession>
<sequence>MDGSNFGITYNLREYAPTDPCLGIPGPLVANPTPPQPSPPVSENNRGPLLSDDEYKTMLSALPIGFNLSRYRDEARRQLAEHHKKVLNLMEILDPEKSEDSSSNPPTTSNSVKPEPYDPFESQLASSSSSAVDVKPNVKKLRMSVEGSSELTDERGRVIPQKLKKFCQDAAVYVPTKIAKDNTSIRPNITIKKEPSSNFNSNDIADDDEEGDDILTVRRKKIVNERLGIVECPPPAKPKVLSIKRENVDVEIAAPTKEIADVICLSSDDESPQPSSSVSPSLPSPNSVNCDASPNRDLPNEQRATHCSSSSTARHITRKPDRRARRTGSPIKSTTTTKTMKSPISCASSDSETDESFADEVRTPTNSNRSNRGLNEAEKTMRRSKKSTTPKPMRKRVVWSDSDESMASSPSSSSSSVSYLEESYSESFDASEGSATNSDTDSMKDFIVDEDEDDERYRRRKSRRGRTQSSEDEYLPSDVEVPKRRKKKKKSSKPLARKAGASKRARLSPALNTRSKVSSKTPSTRRTRKEDSRGASNSKEEKLQGRDRSTTKERMRPKDKVKSKDTERSKSKERKRSRRKENSTSSQRNDGPNVKQERKKTLLEIAAERRRIKVQHAIQRVEEKARDKMRLMLSVHPQHMKEEEAFRKSKERVKKIEKTRRLTDEGPSNKKTRIDAVAEEPGEDVNAPPKRIAHTPSGRSSSGSSSKIVPPPLPMSRKRVFYEENYKKSFEEAERRSKQAAEEAERLKNKKYLTQEEMFGEKRSRIGSTAKGEARVSRPINALNPKVRVKMEPPDSPTSAKKKKLVERAPPKPLEPFCTKVSIASRQNAIAAIFKEVLGTETNEPEKEAQRLELEALHGGNPTHYMVRVTQKIKNLRNLSNQVVIPVSSHHGMMTFSTFDRELNTCPSIDKENRPESSWSSSSSPSKPPSRRDEKCRMDYMVTSPGGFNPYPSSYMLAHHAAPQYQAYMPTSSMVPQQLTTPPPPPPPPPPVQRMVCDASHGYVHHYASPPPLSQQHLNFGYYAVQTQNHYLGAPFQNYTGVTYLTSQHQILRSYPSSPESPKDAVSHDAILCGPKRDKISIGVHRKNREKEKKIDDYTPEELYEAFGRFRQSESVLTENGYPYFISASRRVKIEKTIFDKIDIWIDDHDRARVCCRCKAEFRLNPDGTIPRQEAVCRYHNRGAVVGGKRDTFRKVHACCKEDWSHEGCKLSDIHVFDQQPKSELDKFIATPPPTGPNDPRSKKMFAIDCEMVYTMRGPALARLSVVDINNVSVLDVRVKPPGEVLDANTEFSGLTIDEVNAAEFSLEECREKLFKLINSETILIGHSLESDLKALRLAHLNVIDTAIVFQNGGGNKKALRSLAAEHLKQFIQQDNDEITGHDSNEDARVCMELLKYRLQHPV</sequence>
<dbReference type="PANTHER" id="PTHR12801">
    <property type="entry name" value="RNA EXONUCLEASE REXO1 / RECO3 FAMILY MEMBER-RELATED"/>
    <property type="match status" value="1"/>
</dbReference>
<feature type="compositionally biased region" description="Low complexity" evidence="8">
    <location>
        <begin position="272"/>
        <end position="289"/>
    </location>
</feature>
<feature type="region of interest" description="Disordered" evidence="8">
    <location>
        <begin position="267"/>
        <end position="601"/>
    </location>
</feature>
<dbReference type="InterPro" id="IPR036397">
    <property type="entry name" value="RNaseH_sf"/>
</dbReference>
<feature type="compositionally biased region" description="Basic residues" evidence="8">
    <location>
        <begin position="315"/>
        <end position="326"/>
    </location>
</feature>
<dbReference type="EMBL" id="CADEPM010000003">
    <property type="protein sequence ID" value="CAB3403248.1"/>
    <property type="molecule type" value="Genomic_DNA"/>
</dbReference>
<feature type="compositionally biased region" description="Basic residues" evidence="8">
    <location>
        <begin position="382"/>
        <end position="397"/>
    </location>
</feature>
<dbReference type="GO" id="GO:0003676">
    <property type="term" value="F:nucleic acid binding"/>
    <property type="evidence" value="ECO:0007669"/>
    <property type="project" value="InterPro"/>
</dbReference>
<dbReference type="PANTHER" id="PTHR12801:SF115">
    <property type="entry name" value="FI18136P1-RELATED"/>
    <property type="match status" value="1"/>
</dbReference>
<evidence type="ECO:0000256" key="1">
    <source>
        <dbReference type="ARBA" id="ARBA00004123"/>
    </source>
</evidence>
<evidence type="ECO:0000256" key="6">
    <source>
        <dbReference type="ARBA" id="ARBA00023242"/>
    </source>
</evidence>
<feature type="compositionally biased region" description="Low complexity" evidence="8">
    <location>
        <begin position="405"/>
        <end position="427"/>
    </location>
</feature>
<feature type="region of interest" description="Disordered" evidence="8">
    <location>
        <begin position="21"/>
        <end position="51"/>
    </location>
</feature>
<dbReference type="InterPro" id="IPR012337">
    <property type="entry name" value="RNaseH-like_sf"/>
</dbReference>
<dbReference type="OrthoDB" id="206335at2759"/>
<keyword evidence="11" id="KW-1185">Reference proteome</keyword>
<evidence type="ECO:0000256" key="7">
    <source>
        <dbReference type="SAM" id="Coils"/>
    </source>
</evidence>
<evidence type="ECO:0000256" key="3">
    <source>
        <dbReference type="ARBA" id="ARBA00022722"/>
    </source>
</evidence>
<keyword evidence="4" id="KW-0378">Hydrolase</keyword>
<feature type="compositionally biased region" description="Basic and acidic residues" evidence="8">
    <location>
        <begin position="906"/>
        <end position="915"/>
    </location>
</feature>
<keyword evidence="3" id="KW-0540">Nuclease</keyword>
<feature type="compositionally biased region" description="Low complexity" evidence="8">
    <location>
        <begin position="327"/>
        <end position="345"/>
    </location>
</feature>
<feature type="compositionally biased region" description="Low complexity" evidence="8">
    <location>
        <begin position="916"/>
        <end position="925"/>
    </location>
</feature>
<proteinExistence type="inferred from homology"/>
<protein>
    <recommendedName>
        <fullName evidence="9">Exonuclease domain-containing protein</fullName>
    </recommendedName>
</protein>
<comment type="similarity">
    <text evidence="2">Belongs to the REXO1/REXO3 family.</text>
</comment>
<keyword evidence="6" id="KW-0539">Nucleus</keyword>
<dbReference type="CDD" id="cd06145">
    <property type="entry name" value="REX1_like"/>
    <property type="match status" value="1"/>
</dbReference>
<evidence type="ECO:0000313" key="10">
    <source>
        <dbReference type="EMBL" id="CAB3403248.1"/>
    </source>
</evidence>
<dbReference type="Proteomes" id="UP000494206">
    <property type="component" value="Unassembled WGS sequence"/>
</dbReference>
<dbReference type="Gene3D" id="3.30.420.10">
    <property type="entry name" value="Ribonuclease H-like superfamily/Ribonuclease H"/>
    <property type="match status" value="1"/>
</dbReference>
<feature type="compositionally biased region" description="Polar residues" evidence="8">
    <location>
        <begin position="305"/>
        <end position="314"/>
    </location>
</feature>
<feature type="compositionally biased region" description="Basic residues" evidence="8">
    <location>
        <begin position="483"/>
        <end position="506"/>
    </location>
</feature>
<feature type="compositionally biased region" description="Low complexity" evidence="8">
    <location>
        <begin position="697"/>
        <end position="706"/>
    </location>
</feature>
<dbReference type="GO" id="GO:0010629">
    <property type="term" value="P:negative regulation of gene expression"/>
    <property type="evidence" value="ECO:0007669"/>
    <property type="project" value="UniProtKB-ARBA"/>
</dbReference>
<dbReference type="FunFam" id="3.30.420.10:FF:000031">
    <property type="entry name" value="RNA exonuclease 1"/>
    <property type="match status" value="1"/>
</dbReference>
<dbReference type="Pfam" id="PF15870">
    <property type="entry name" value="EloA-BP1"/>
    <property type="match status" value="1"/>
</dbReference>
<comment type="subcellular location">
    <subcellularLocation>
        <location evidence="1">Nucleus</location>
    </subcellularLocation>
</comment>
<feature type="region of interest" description="Disordered" evidence="8">
    <location>
        <begin position="906"/>
        <end position="935"/>
    </location>
</feature>
<name>A0A8S1EQ47_9PELO</name>
<feature type="compositionally biased region" description="Polar residues" evidence="8">
    <location>
        <begin position="363"/>
        <end position="373"/>
    </location>
</feature>
<feature type="compositionally biased region" description="Polar residues" evidence="8">
    <location>
        <begin position="510"/>
        <end position="524"/>
    </location>
</feature>
<feature type="compositionally biased region" description="Basic and acidic residues" evidence="8">
    <location>
        <begin position="639"/>
        <end position="676"/>
    </location>
</feature>
<keyword evidence="5" id="KW-0269">Exonuclease</keyword>
<feature type="compositionally biased region" description="Basic and acidic residues" evidence="8">
    <location>
        <begin position="528"/>
        <end position="570"/>
    </location>
</feature>
<feature type="region of interest" description="Disordered" evidence="8">
    <location>
        <begin position="634"/>
        <end position="716"/>
    </location>
</feature>
<feature type="coiled-coil region" evidence="7">
    <location>
        <begin position="723"/>
        <end position="757"/>
    </location>
</feature>
<comment type="caution">
    <text evidence="10">The sequence shown here is derived from an EMBL/GenBank/DDBJ whole genome shotgun (WGS) entry which is preliminary data.</text>
</comment>
<dbReference type="GO" id="GO:0005634">
    <property type="term" value="C:nucleus"/>
    <property type="evidence" value="ECO:0007669"/>
    <property type="project" value="UniProtKB-SubCell"/>
</dbReference>
<dbReference type="SMART" id="SM00479">
    <property type="entry name" value="EXOIII"/>
    <property type="match status" value="1"/>
</dbReference>
<gene>
    <name evidence="10" type="ORF">CBOVIS_LOCUS5750</name>
</gene>
<evidence type="ECO:0000256" key="4">
    <source>
        <dbReference type="ARBA" id="ARBA00022801"/>
    </source>
</evidence>
<reference evidence="10 11" key="1">
    <citation type="submission" date="2020-04" db="EMBL/GenBank/DDBJ databases">
        <authorList>
            <person name="Laetsch R D."/>
            <person name="Stevens L."/>
            <person name="Kumar S."/>
            <person name="Blaxter L. M."/>
        </authorList>
    </citation>
    <scope>NUCLEOTIDE SEQUENCE [LARGE SCALE GENOMIC DNA]</scope>
</reference>
<dbReference type="InterPro" id="IPR031736">
    <property type="entry name" value="REXO1-like_dom"/>
</dbReference>
<evidence type="ECO:0000256" key="2">
    <source>
        <dbReference type="ARBA" id="ARBA00006357"/>
    </source>
</evidence>
<dbReference type="InterPro" id="IPR013520">
    <property type="entry name" value="Ribonucl_H"/>
</dbReference>
<dbReference type="InterPro" id="IPR034922">
    <property type="entry name" value="REX1-like_exo"/>
</dbReference>
<evidence type="ECO:0000313" key="11">
    <source>
        <dbReference type="Proteomes" id="UP000494206"/>
    </source>
</evidence>
<dbReference type="InterPro" id="IPR047021">
    <property type="entry name" value="REXO1/3/4-like"/>
</dbReference>
<feature type="domain" description="Exonuclease" evidence="9">
    <location>
        <begin position="1244"/>
        <end position="1403"/>
    </location>
</feature>
<evidence type="ECO:0000256" key="5">
    <source>
        <dbReference type="ARBA" id="ARBA00022839"/>
    </source>
</evidence>
<organism evidence="10 11">
    <name type="scientific">Caenorhabditis bovis</name>
    <dbReference type="NCBI Taxonomy" id="2654633"/>
    <lineage>
        <taxon>Eukaryota</taxon>
        <taxon>Metazoa</taxon>
        <taxon>Ecdysozoa</taxon>
        <taxon>Nematoda</taxon>
        <taxon>Chromadorea</taxon>
        <taxon>Rhabditida</taxon>
        <taxon>Rhabditina</taxon>
        <taxon>Rhabditomorpha</taxon>
        <taxon>Rhabditoidea</taxon>
        <taxon>Rhabditidae</taxon>
        <taxon>Peloderinae</taxon>
        <taxon>Caenorhabditis</taxon>
    </lineage>
</organism>
<feature type="compositionally biased region" description="Low complexity" evidence="8">
    <location>
        <begin position="101"/>
        <end position="111"/>
    </location>
</feature>
<dbReference type="SUPFAM" id="SSF53098">
    <property type="entry name" value="Ribonuclease H-like"/>
    <property type="match status" value="1"/>
</dbReference>
<feature type="region of interest" description="Disordered" evidence="8">
    <location>
        <begin position="94"/>
        <end position="135"/>
    </location>
</feature>
<evidence type="ECO:0000259" key="9">
    <source>
        <dbReference type="SMART" id="SM00479"/>
    </source>
</evidence>
<dbReference type="GO" id="GO:0004527">
    <property type="term" value="F:exonuclease activity"/>
    <property type="evidence" value="ECO:0007669"/>
    <property type="project" value="UniProtKB-KW"/>
</dbReference>
<keyword evidence="7" id="KW-0175">Coiled coil</keyword>
<evidence type="ECO:0000256" key="8">
    <source>
        <dbReference type="SAM" id="MobiDB-lite"/>
    </source>
</evidence>